<gene>
    <name evidence="1" type="ORF">KC729_11075</name>
</gene>
<dbReference type="Gene3D" id="1.25.40.10">
    <property type="entry name" value="Tetratricopeptide repeat domain"/>
    <property type="match status" value="1"/>
</dbReference>
<organism evidence="1 2">
    <name type="scientific">Eiseniibacteriota bacterium</name>
    <dbReference type="NCBI Taxonomy" id="2212470"/>
    <lineage>
        <taxon>Bacteria</taxon>
        <taxon>Candidatus Eiseniibacteriota</taxon>
    </lineage>
</organism>
<name>A0A956RP45_UNCEI</name>
<reference evidence="1" key="1">
    <citation type="submission" date="2020-04" db="EMBL/GenBank/DDBJ databases">
        <authorList>
            <person name="Zhang T."/>
        </authorList>
    </citation>
    <scope>NUCLEOTIDE SEQUENCE</scope>
    <source>
        <strain evidence="1">HKST-UBA01</strain>
    </source>
</reference>
<comment type="caution">
    <text evidence="1">The sequence shown here is derived from an EMBL/GenBank/DDBJ whole genome shotgun (WGS) entry which is preliminary data.</text>
</comment>
<proteinExistence type="predicted"/>
<dbReference type="InterPro" id="IPR011990">
    <property type="entry name" value="TPR-like_helical_dom_sf"/>
</dbReference>
<protein>
    <recommendedName>
        <fullName evidence="3">Tetratricopeptide repeat protein</fullName>
    </recommendedName>
</protein>
<dbReference type="Proteomes" id="UP000697710">
    <property type="component" value="Unassembled WGS sequence"/>
</dbReference>
<reference evidence="1" key="2">
    <citation type="journal article" date="2021" name="Microbiome">
        <title>Successional dynamics and alternative stable states in a saline activated sludge microbial community over 9 years.</title>
        <authorList>
            <person name="Wang Y."/>
            <person name="Ye J."/>
            <person name="Ju F."/>
            <person name="Liu L."/>
            <person name="Boyd J.A."/>
            <person name="Deng Y."/>
            <person name="Parks D.H."/>
            <person name="Jiang X."/>
            <person name="Yin X."/>
            <person name="Woodcroft B.J."/>
            <person name="Tyson G.W."/>
            <person name="Hugenholtz P."/>
            <person name="Polz M.F."/>
            <person name="Zhang T."/>
        </authorList>
    </citation>
    <scope>NUCLEOTIDE SEQUENCE</scope>
    <source>
        <strain evidence="1">HKST-UBA01</strain>
    </source>
</reference>
<feature type="non-terminal residue" evidence="1">
    <location>
        <position position="1"/>
    </location>
</feature>
<dbReference type="EMBL" id="JAGQHR010000325">
    <property type="protein sequence ID" value="MCA9728216.1"/>
    <property type="molecule type" value="Genomic_DNA"/>
</dbReference>
<sequence length="311" mass="33978">SAFWMWPEAAAHAERAATLIREDGAPSRNRDPELATALRLFGLAAAFNEDPRAPAALREALDLFSSLEPDDAQTIASTRAVLAFALWRSADPHDPAGAEAEYRLALDAFAKDPATPNPGWAGAWYSFAAMAAEQGHLEEAERRYLQALSIYDRIPEGRTGFGRSCVEDYARTLALLGRPRDARGLLQETWSGQPPDIRMCQAALDVGRILRADYPEDASRCYRQATSLACRILAQNAPSGIALDRIEDEVSAGAWNERSLETLAREAVRDTLIANRLRLALQGVSETLPTEARPEEKVALTAAIALLDQPL</sequence>
<accession>A0A956RP45</accession>
<evidence type="ECO:0000313" key="2">
    <source>
        <dbReference type="Proteomes" id="UP000697710"/>
    </source>
</evidence>
<dbReference type="SUPFAM" id="SSF48452">
    <property type="entry name" value="TPR-like"/>
    <property type="match status" value="1"/>
</dbReference>
<evidence type="ECO:0000313" key="1">
    <source>
        <dbReference type="EMBL" id="MCA9728216.1"/>
    </source>
</evidence>
<dbReference type="AlphaFoldDB" id="A0A956RP45"/>
<evidence type="ECO:0008006" key="3">
    <source>
        <dbReference type="Google" id="ProtNLM"/>
    </source>
</evidence>